<dbReference type="GeneID" id="39587032"/>
<dbReference type="RefSeq" id="XP_028473181.1">
    <property type="nucleotide sequence ID" value="XM_028618225.1"/>
</dbReference>
<comment type="caution">
    <text evidence="1">The sequence shown here is derived from an EMBL/GenBank/DDBJ whole genome shotgun (WGS) entry which is preliminary data.</text>
</comment>
<evidence type="ECO:0000313" key="1">
    <source>
        <dbReference type="EMBL" id="RSH78034.1"/>
    </source>
</evidence>
<proteinExistence type="predicted"/>
<organism evidence="1 2">
    <name type="scientific">Apiotrichum porosum</name>
    <dbReference type="NCBI Taxonomy" id="105984"/>
    <lineage>
        <taxon>Eukaryota</taxon>
        <taxon>Fungi</taxon>
        <taxon>Dikarya</taxon>
        <taxon>Basidiomycota</taxon>
        <taxon>Agaricomycotina</taxon>
        <taxon>Tremellomycetes</taxon>
        <taxon>Trichosporonales</taxon>
        <taxon>Trichosporonaceae</taxon>
        <taxon>Apiotrichum</taxon>
    </lineage>
</organism>
<reference evidence="1 2" key="1">
    <citation type="submission" date="2018-11" db="EMBL/GenBank/DDBJ databases">
        <title>Genome sequence of Apiotrichum porosum DSM 27194.</title>
        <authorList>
            <person name="Aliyu H."/>
            <person name="Gorte O."/>
            <person name="Ochsenreither K."/>
        </authorList>
    </citation>
    <scope>NUCLEOTIDE SEQUENCE [LARGE SCALE GENOMIC DNA]</scope>
    <source>
        <strain evidence="1 2">DSM 27194</strain>
    </source>
</reference>
<accession>A0A427XH51</accession>
<keyword evidence="2" id="KW-1185">Reference proteome</keyword>
<dbReference type="Proteomes" id="UP000279236">
    <property type="component" value="Unassembled WGS sequence"/>
</dbReference>
<name>A0A427XH51_9TREE</name>
<protein>
    <submittedName>
        <fullName evidence="1">Uncharacterized protein</fullName>
    </submittedName>
</protein>
<gene>
    <name evidence="1" type="ORF">EHS24_002489</name>
</gene>
<sequence>MSDWLQILHKMEHEAAMVTEATDIGEGKSEGSDREEITMAPAHMSHHPSRRHDIASDLREYARHLQVNMKMRKRCQWRLESAIAALEDTDSDLGQYHLWTLGKPTTFDHKTEWKRNWGEEKVAFYKAKMDQTMTVWGQLEFERDQLLADKRLLHLENSHTFTDFIKLKRRSDPSVEEVEDMSWDLECPACKEEAEEAAARKAERKAWWMLPRISLSRRL</sequence>
<dbReference type="AlphaFoldDB" id="A0A427XH51"/>
<evidence type="ECO:0000313" key="2">
    <source>
        <dbReference type="Proteomes" id="UP000279236"/>
    </source>
</evidence>
<dbReference type="EMBL" id="RSCE01000013">
    <property type="protein sequence ID" value="RSH78034.1"/>
    <property type="molecule type" value="Genomic_DNA"/>
</dbReference>